<dbReference type="WBParaSite" id="nRc.2.0.1.t44165-RA">
    <property type="protein sequence ID" value="nRc.2.0.1.t44165-RA"/>
    <property type="gene ID" value="nRc.2.0.1.g44165"/>
</dbReference>
<organism evidence="1 2">
    <name type="scientific">Romanomermis culicivorax</name>
    <name type="common">Nematode worm</name>
    <dbReference type="NCBI Taxonomy" id="13658"/>
    <lineage>
        <taxon>Eukaryota</taxon>
        <taxon>Metazoa</taxon>
        <taxon>Ecdysozoa</taxon>
        <taxon>Nematoda</taxon>
        <taxon>Enoplea</taxon>
        <taxon>Dorylaimia</taxon>
        <taxon>Mermithida</taxon>
        <taxon>Mermithoidea</taxon>
        <taxon>Mermithidae</taxon>
        <taxon>Romanomermis</taxon>
    </lineage>
</organism>
<sequence length="97" mass="11250">MVKAMNNYTYLKPIIMGKHSTLWKNVLEYTKTRNRLHMDTIDMLVRTRLSSQSYREFDYKAALMEYMNGVVYSLACSVGEEKTDEGLIGGVNKFVLQ</sequence>
<evidence type="ECO:0000313" key="1">
    <source>
        <dbReference type="Proteomes" id="UP000887565"/>
    </source>
</evidence>
<protein>
    <submittedName>
        <fullName evidence="2">Uncharacterized protein</fullName>
    </submittedName>
</protein>
<dbReference type="Proteomes" id="UP000887565">
    <property type="component" value="Unplaced"/>
</dbReference>
<accession>A0A915L0D1</accession>
<evidence type="ECO:0000313" key="2">
    <source>
        <dbReference type="WBParaSite" id="nRc.2.0.1.t44165-RA"/>
    </source>
</evidence>
<keyword evidence="1" id="KW-1185">Reference proteome</keyword>
<name>A0A915L0D1_ROMCU</name>
<reference evidence="2" key="1">
    <citation type="submission" date="2022-11" db="UniProtKB">
        <authorList>
            <consortium name="WormBaseParasite"/>
        </authorList>
    </citation>
    <scope>IDENTIFICATION</scope>
</reference>
<dbReference type="AlphaFoldDB" id="A0A915L0D1"/>
<proteinExistence type="predicted"/>